<proteinExistence type="predicted"/>
<organism evidence="3 4">
    <name type="scientific">Myroides albus</name>
    <dbReference type="NCBI Taxonomy" id="2562892"/>
    <lineage>
        <taxon>Bacteria</taxon>
        <taxon>Pseudomonadati</taxon>
        <taxon>Bacteroidota</taxon>
        <taxon>Flavobacteriia</taxon>
        <taxon>Flavobacteriales</taxon>
        <taxon>Flavobacteriaceae</taxon>
        <taxon>Myroides</taxon>
    </lineage>
</organism>
<keyword evidence="1" id="KW-1133">Transmembrane helix</keyword>
<dbReference type="EMBL" id="WMJX01000003">
    <property type="protein sequence ID" value="MTG97068.1"/>
    <property type="molecule type" value="Genomic_DNA"/>
</dbReference>
<comment type="caution">
    <text evidence="3">The sequence shown here is derived from an EMBL/GenBank/DDBJ whole genome shotgun (WGS) entry which is preliminary data.</text>
</comment>
<gene>
    <name evidence="3" type="ORF">GJV76_02775</name>
</gene>
<evidence type="ECO:0000256" key="1">
    <source>
        <dbReference type="SAM" id="Phobius"/>
    </source>
</evidence>
<feature type="transmembrane region" description="Helical" evidence="1">
    <location>
        <begin position="22"/>
        <end position="44"/>
    </location>
</feature>
<protein>
    <recommendedName>
        <fullName evidence="2">2TM domain-containing protein</fullName>
    </recommendedName>
</protein>
<keyword evidence="4" id="KW-1185">Reference proteome</keyword>
<dbReference type="RefSeq" id="WP_155091120.1">
    <property type="nucleotide sequence ID" value="NZ_WMJX01000003.1"/>
</dbReference>
<name>A0A6I3LF28_9FLAO</name>
<accession>A0A6I3LF28</accession>
<sequence length="135" mass="16167">MDKENNYEMYDYARHRIKQKKYLFFHFVLFVLGSIAMFVINAFVQDTTVAPVWWPYAIGLWAFVLFLHFVNVTIVNRFMGKKWQDKQIARLIEQQKKKISELRTKVEKDFPLVDVKRDLNQQETVSINTDTESIN</sequence>
<evidence type="ECO:0000313" key="4">
    <source>
        <dbReference type="Proteomes" id="UP000438760"/>
    </source>
</evidence>
<feature type="transmembrane region" description="Helical" evidence="1">
    <location>
        <begin position="56"/>
        <end position="76"/>
    </location>
</feature>
<evidence type="ECO:0000313" key="3">
    <source>
        <dbReference type="EMBL" id="MTG97068.1"/>
    </source>
</evidence>
<dbReference type="Proteomes" id="UP000438760">
    <property type="component" value="Unassembled WGS sequence"/>
</dbReference>
<dbReference type="OrthoDB" id="1443721at2"/>
<keyword evidence="1" id="KW-0812">Transmembrane</keyword>
<dbReference type="AlphaFoldDB" id="A0A6I3LF28"/>
<feature type="domain" description="2TM" evidence="2">
    <location>
        <begin position="12"/>
        <end position="92"/>
    </location>
</feature>
<reference evidence="3 4" key="1">
    <citation type="submission" date="2019-11" db="EMBL/GenBank/DDBJ databases">
        <title>Genome of Strain BIT-d1.</title>
        <authorList>
            <person name="Yang Y."/>
        </authorList>
    </citation>
    <scope>NUCLEOTIDE SEQUENCE [LARGE SCALE GENOMIC DNA]</scope>
    <source>
        <strain evidence="3 4">BIT-d1</strain>
    </source>
</reference>
<keyword evidence="1" id="KW-0472">Membrane</keyword>
<evidence type="ECO:0000259" key="2">
    <source>
        <dbReference type="Pfam" id="PF13239"/>
    </source>
</evidence>
<dbReference type="Pfam" id="PF13239">
    <property type="entry name" value="2TM"/>
    <property type="match status" value="1"/>
</dbReference>
<dbReference type="InterPro" id="IPR025698">
    <property type="entry name" value="2TM_dom"/>
</dbReference>